<protein>
    <submittedName>
        <fullName evidence="1">Uncharacterized protein</fullName>
    </submittedName>
</protein>
<sequence>MSPVLALPRSVLLALWLQQVEAGAAPLRRAVRAIQGDDEPHAVLAADLPAELSADPGAEPPGDDLAELLAAWAAGPHESAALLPAPGDLAGVPAAVATAALAARECVLVQTPGGSFAAVPDVVRFGSAYEPGHLVTWSVQRVPDWRVQLLGTVGSLADSERALRGALRSATEALASLDVARWRPDAAEAIAALRSEADPDWPVPPDLDARRLRVLVAAARLRAIVALATADDGGAVNLWQADQRSTALREVDRAARHAMSAATIALHA</sequence>
<organism evidence="1 2">
    <name type="scientific">Pengzhenrongella sicca</name>
    <dbReference type="NCBI Taxonomy" id="2819238"/>
    <lineage>
        <taxon>Bacteria</taxon>
        <taxon>Bacillati</taxon>
        <taxon>Actinomycetota</taxon>
        <taxon>Actinomycetes</taxon>
        <taxon>Micrococcales</taxon>
        <taxon>Pengzhenrongella</taxon>
    </lineage>
</organism>
<keyword evidence="2" id="KW-1185">Reference proteome</keyword>
<gene>
    <name evidence="1" type="ORF">J4E96_07295</name>
</gene>
<dbReference type="EMBL" id="CP071868">
    <property type="protein sequence ID" value="QTE31390.1"/>
    <property type="molecule type" value="Genomic_DNA"/>
</dbReference>
<dbReference type="AlphaFoldDB" id="A0A8A4ZH67"/>
<dbReference type="KEGG" id="psic:J4E96_07295"/>
<evidence type="ECO:0000313" key="2">
    <source>
        <dbReference type="Proteomes" id="UP000663937"/>
    </source>
</evidence>
<reference evidence="1" key="1">
    <citation type="submission" date="2021-03" db="EMBL/GenBank/DDBJ databases">
        <title>Pengzhenrongella sicca gen. nov., sp. nov., a new member of suborder Micrococcineae isolated from High-Arctic tundra soil.</title>
        <authorList>
            <person name="Peng F."/>
        </authorList>
    </citation>
    <scope>NUCLEOTIDE SEQUENCE</scope>
    <source>
        <strain evidence="1">LRZ-2</strain>
    </source>
</reference>
<dbReference type="Proteomes" id="UP000663937">
    <property type="component" value="Chromosome"/>
</dbReference>
<name>A0A8A4ZH67_9MICO</name>
<proteinExistence type="predicted"/>
<evidence type="ECO:0000313" key="1">
    <source>
        <dbReference type="EMBL" id="QTE31390.1"/>
    </source>
</evidence>
<accession>A0A8A4ZH67</accession>